<reference evidence="1" key="1">
    <citation type="journal article" date="2020" name="bioRxiv">
        <title>Chromosome-level reference genome of the European wasp spider Argiope bruennichi: a resource for studies on range expansion and evolutionary adaptation.</title>
        <authorList>
            <person name="Sheffer M.M."/>
            <person name="Hoppe A."/>
            <person name="Krehenwinkel H."/>
            <person name="Uhl G."/>
            <person name="Kuss A.W."/>
            <person name="Jensen L."/>
            <person name="Jensen C."/>
            <person name="Gillespie R.G."/>
            <person name="Hoff K.J."/>
            <person name="Prost S."/>
        </authorList>
    </citation>
    <scope>NUCLEOTIDE SEQUENCE</scope>
</reference>
<evidence type="ECO:0000313" key="1">
    <source>
        <dbReference type="EMBL" id="KAF8795505.1"/>
    </source>
</evidence>
<gene>
    <name evidence="1" type="ORF">HNY73_003349</name>
</gene>
<evidence type="ECO:0000313" key="2">
    <source>
        <dbReference type="Proteomes" id="UP000807504"/>
    </source>
</evidence>
<name>A0A8T0FZ15_ARGBR</name>
<dbReference type="EMBL" id="JABXBU010000002">
    <property type="protein sequence ID" value="KAF8795505.1"/>
    <property type="molecule type" value="Genomic_DNA"/>
</dbReference>
<dbReference type="Proteomes" id="UP000807504">
    <property type="component" value="Unassembled WGS sequence"/>
</dbReference>
<keyword evidence="2" id="KW-1185">Reference proteome</keyword>
<proteinExistence type="predicted"/>
<reference evidence="1" key="2">
    <citation type="submission" date="2020-06" db="EMBL/GenBank/DDBJ databases">
        <authorList>
            <person name="Sheffer M."/>
        </authorList>
    </citation>
    <scope>NUCLEOTIDE SEQUENCE</scope>
</reference>
<sequence length="85" mass="9654">MNMRKFDTNSEELKNLWRNSDSMIEINEQADCASEVLGLVWNNIDDTLGLDLRSLLSNLNDMNAQKNVLHTAANCLILLDLYLPS</sequence>
<protein>
    <submittedName>
        <fullName evidence="1">Uncharacterized protein</fullName>
    </submittedName>
</protein>
<dbReference type="AlphaFoldDB" id="A0A8T0FZ15"/>
<comment type="caution">
    <text evidence="1">The sequence shown here is derived from an EMBL/GenBank/DDBJ whole genome shotgun (WGS) entry which is preliminary data.</text>
</comment>
<accession>A0A8T0FZ15</accession>
<organism evidence="1 2">
    <name type="scientific">Argiope bruennichi</name>
    <name type="common">Wasp spider</name>
    <name type="synonym">Aranea bruennichi</name>
    <dbReference type="NCBI Taxonomy" id="94029"/>
    <lineage>
        <taxon>Eukaryota</taxon>
        <taxon>Metazoa</taxon>
        <taxon>Ecdysozoa</taxon>
        <taxon>Arthropoda</taxon>
        <taxon>Chelicerata</taxon>
        <taxon>Arachnida</taxon>
        <taxon>Araneae</taxon>
        <taxon>Araneomorphae</taxon>
        <taxon>Entelegynae</taxon>
        <taxon>Araneoidea</taxon>
        <taxon>Araneidae</taxon>
        <taxon>Argiope</taxon>
    </lineage>
</organism>